<evidence type="ECO:0000313" key="2">
    <source>
        <dbReference type="Proteomes" id="UP000886800"/>
    </source>
</evidence>
<evidence type="ECO:0000313" key="1">
    <source>
        <dbReference type="EMBL" id="HIX64952.1"/>
    </source>
</evidence>
<dbReference type="AlphaFoldDB" id="A0A9D1WPS0"/>
<dbReference type="InterPro" id="IPR037175">
    <property type="entry name" value="KFase_sf"/>
</dbReference>
<reference evidence="1" key="2">
    <citation type="submission" date="2021-04" db="EMBL/GenBank/DDBJ databases">
        <authorList>
            <person name="Gilroy R."/>
        </authorList>
    </citation>
    <scope>NUCLEOTIDE SEQUENCE</scope>
    <source>
        <strain evidence="1">CHK188-5543</strain>
    </source>
</reference>
<name>A0A9D1WPS0_9FIRM</name>
<dbReference type="Pfam" id="PF04199">
    <property type="entry name" value="Cyclase"/>
    <property type="match status" value="1"/>
</dbReference>
<sequence>MQVYLSYTLAPGDVVWPGEPTVEIHQFTSVEKDGYNSYKTLLPNHHGTHYDAPNHFNAAGPKITELPMDYFWFDRVCVLDLPKEPGQGVTREDLEARRQQIGDAQLLLFKTGFARYREEQPRVYEENGPFFYPEACVYLVENFPALRCIGMDFLSIGSPSNKLSPQAHRTLFGCHNGRFVTGIEDMDLRPLYGAQKALKTVIVAPLRLVGVDSSQVTVFGVLED</sequence>
<dbReference type="EMBL" id="DXES01000035">
    <property type="protein sequence ID" value="HIX64952.1"/>
    <property type="molecule type" value="Genomic_DNA"/>
</dbReference>
<proteinExistence type="predicted"/>
<dbReference type="PANTHER" id="PTHR31118:SF32">
    <property type="entry name" value="KYNURENINE FORMAMIDASE"/>
    <property type="match status" value="1"/>
</dbReference>
<dbReference type="Gene3D" id="3.50.30.50">
    <property type="entry name" value="Putative cyclase"/>
    <property type="match status" value="1"/>
</dbReference>
<comment type="caution">
    <text evidence="1">The sequence shown here is derived from an EMBL/GenBank/DDBJ whole genome shotgun (WGS) entry which is preliminary data.</text>
</comment>
<organism evidence="1 2">
    <name type="scientific">Candidatus Anaerotruncus excrementipullorum</name>
    <dbReference type="NCBI Taxonomy" id="2838465"/>
    <lineage>
        <taxon>Bacteria</taxon>
        <taxon>Bacillati</taxon>
        <taxon>Bacillota</taxon>
        <taxon>Clostridia</taxon>
        <taxon>Eubacteriales</taxon>
        <taxon>Oscillospiraceae</taxon>
        <taxon>Anaerotruncus</taxon>
    </lineage>
</organism>
<dbReference type="PANTHER" id="PTHR31118">
    <property type="entry name" value="CYCLASE-LIKE PROTEIN 2"/>
    <property type="match status" value="1"/>
</dbReference>
<protein>
    <submittedName>
        <fullName evidence="1">Cyclase family protein</fullName>
    </submittedName>
</protein>
<dbReference type="GO" id="GO:0004061">
    <property type="term" value="F:arylformamidase activity"/>
    <property type="evidence" value="ECO:0007669"/>
    <property type="project" value="InterPro"/>
</dbReference>
<dbReference type="Proteomes" id="UP000886800">
    <property type="component" value="Unassembled WGS sequence"/>
</dbReference>
<dbReference type="SUPFAM" id="SSF102198">
    <property type="entry name" value="Putative cyclase"/>
    <property type="match status" value="1"/>
</dbReference>
<dbReference type="GO" id="GO:0019441">
    <property type="term" value="P:L-tryptophan catabolic process to kynurenine"/>
    <property type="evidence" value="ECO:0007669"/>
    <property type="project" value="InterPro"/>
</dbReference>
<dbReference type="InterPro" id="IPR007325">
    <property type="entry name" value="KFase/CYL"/>
</dbReference>
<accession>A0A9D1WPS0</accession>
<reference evidence="1" key="1">
    <citation type="journal article" date="2021" name="PeerJ">
        <title>Extensive microbial diversity within the chicken gut microbiome revealed by metagenomics and culture.</title>
        <authorList>
            <person name="Gilroy R."/>
            <person name="Ravi A."/>
            <person name="Getino M."/>
            <person name="Pursley I."/>
            <person name="Horton D.L."/>
            <person name="Alikhan N.F."/>
            <person name="Baker D."/>
            <person name="Gharbi K."/>
            <person name="Hall N."/>
            <person name="Watson M."/>
            <person name="Adriaenssens E.M."/>
            <person name="Foster-Nyarko E."/>
            <person name="Jarju S."/>
            <person name="Secka A."/>
            <person name="Antonio M."/>
            <person name="Oren A."/>
            <person name="Chaudhuri R.R."/>
            <person name="La Ragione R."/>
            <person name="Hildebrand F."/>
            <person name="Pallen M.J."/>
        </authorList>
    </citation>
    <scope>NUCLEOTIDE SEQUENCE</scope>
    <source>
        <strain evidence="1">CHK188-5543</strain>
    </source>
</reference>
<gene>
    <name evidence="1" type="ORF">H9736_01750</name>
</gene>